<dbReference type="Proteomes" id="UP000608579">
    <property type="component" value="Unassembled WGS sequence"/>
</dbReference>
<evidence type="ECO:0000256" key="1">
    <source>
        <dbReference type="ARBA" id="ARBA00006154"/>
    </source>
</evidence>
<dbReference type="EMBL" id="DQVM01000029">
    <property type="protein sequence ID" value="HIQ29222.1"/>
    <property type="molecule type" value="Genomic_DNA"/>
</dbReference>
<organism evidence="5 6">
    <name type="scientific">Caldiarchaeum subterraneum</name>
    <dbReference type="NCBI Taxonomy" id="311458"/>
    <lineage>
        <taxon>Archaea</taxon>
        <taxon>Nitrososphaerota</taxon>
        <taxon>Candidatus Caldarchaeales</taxon>
        <taxon>Candidatus Caldarchaeaceae</taxon>
        <taxon>Candidatus Caldarchaeum</taxon>
    </lineage>
</organism>
<accession>A0A833E998</accession>
<proteinExistence type="inferred from homology"/>
<protein>
    <recommendedName>
        <fullName evidence="4">Pyruvate carboxyltransferase domain-containing protein</fullName>
    </recommendedName>
</protein>
<gene>
    <name evidence="5" type="ORF">EYH45_01510</name>
</gene>
<sequence length="416" mass="46425">MSGQEYLEKGPWRGDKWWVTQLNYADEVMKQLRFPSKVQFHDVTLRDGEQTPGVVLRMEEKLEIAKALDEAGVDRIEAGMPVVSEEDFQAIKKIANLGLNARIFGFSRIRKEDIDACIKADVSGVVTEGPVGYPKLKYQFSWSAEQVLENAIKAIDYAKSHGLYTIFFTVDGTRADLVFLLDLLSRLERETKVDGFAVADTFGSLTPEAARFLFSKLRERLSKPLEFHGHNDFGLATATSIAALSAGAEVVHVSVNGIGERAGNAALEEVATSLHLLYGQRTGIRLERLFQLSKTVERLTGFKPAYNKPIVGDRVFTRESGIGVAGWIKYPLGSQPYDPELVGNKPHVIVGKKSGRHSIEYKMKELGITKKISDEQLEKILQEVKRRSIEKKAPLDDKEFIEIVDAVTTLGRIVSR</sequence>
<comment type="similarity">
    <text evidence="1 3">Belongs to the alpha-IPM synthase/homocitrate synthase family.</text>
</comment>
<evidence type="ECO:0000313" key="6">
    <source>
        <dbReference type="Proteomes" id="UP000608579"/>
    </source>
</evidence>
<evidence type="ECO:0000256" key="2">
    <source>
        <dbReference type="ARBA" id="ARBA00022679"/>
    </source>
</evidence>
<dbReference type="PANTHER" id="PTHR42880">
    <property type="entry name" value="HOMOCITRATE SYNTHASE"/>
    <property type="match status" value="1"/>
</dbReference>
<name>A0A833E998_CALS0</name>
<dbReference type="Gene3D" id="1.10.238.260">
    <property type="match status" value="1"/>
</dbReference>
<dbReference type="GO" id="GO:0019752">
    <property type="term" value="P:carboxylic acid metabolic process"/>
    <property type="evidence" value="ECO:0007669"/>
    <property type="project" value="InterPro"/>
</dbReference>
<reference evidence="5" key="1">
    <citation type="journal article" date="2020" name="ISME J.">
        <title>Gammaproteobacteria mediating utilization of methyl-, sulfur- and petroleum organic compounds in deep ocean hydrothermal plumes.</title>
        <authorList>
            <person name="Zhou Z."/>
            <person name="Liu Y."/>
            <person name="Pan J."/>
            <person name="Cron B.R."/>
            <person name="Toner B.M."/>
            <person name="Anantharaman K."/>
            <person name="Breier J.A."/>
            <person name="Dick G.J."/>
            <person name="Li M."/>
        </authorList>
    </citation>
    <scope>NUCLEOTIDE SEQUENCE</scope>
    <source>
        <strain evidence="5">SZUA-1515</strain>
    </source>
</reference>
<comment type="caution">
    <text evidence="5">The sequence shown here is derived from an EMBL/GenBank/DDBJ whole genome shotgun (WGS) entry which is preliminary data.</text>
</comment>
<dbReference type="Gene3D" id="3.20.20.70">
    <property type="entry name" value="Aldolase class I"/>
    <property type="match status" value="1"/>
</dbReference>
<dbReference type="InterPro" id="IPR002034">
    <property type="entry name" value="AIPM/Hcit_synth_CS"/>
</dbReference>
<evidence type="ECO:0000256" key="3">
    <source>
        <dbReference type="RuleBase" id="RU003523"/>
    </source>
</evidence>
<dbReference type="PROSITE" id="PS50991">
    <property type="entry name" value="PYR_CT"/>
    <property type="match status" value="1"/>
</dbReference>
<evidence type="ECO:0000313" key="5">
    <source>
        <dbReference type="EMBL" id="HIQ29222.1"/>
    </source>
</evidence>
<dbReference type="InterPro" id="IPR000891">
    <property type="entry name" value="PYR_CT"/>
</dbReference>
<dbReference type="PROSITE" id="PS00816">
    <property type="entry name" value="AIPM_HOMOCIT_SYNTH_2"/>
    <property type="match status" value="1"/>
</dbReference>
<dbReference type="AlphaFoldDB" id="A0A833E998"/>
<keyword evidence="2 3" id="KW-0808">Transferase</keyword>
<evidence type="ECO:0000259" key="4">
    <source>
        <dbReference type="PROSITE" id="PS50991"/>
    </source>
</evidence>
<dbReference type="InterPro" id="IPR013785">
    <property type="entry name" value="Aldolase_TIM"/>
</dbReference>
<feature type="domain" description="Pyruvate carboxyltransferase" evidence="4">
    <location>
        <begin position="38"/>
        <end position="290"/>
    </location>
</feature>
<dbReference type="GO" id="GO:0046912">
    <property type="term" value="F:acyltransferase activity, acyl groups converted into alkyl on transfer"/>
    <property type="evidence" value="ECO:0007669"/>
    <property type="project" value="InterPro"/>
</dbReference>
<dbReference type="InterPro" id="IPR054691">
    <property type="entry name" value="LeuA/HCS_post-cat"/>
</dbReference>
<dbReference type="PROSITE" id="PS00815">
    <property type="entry name" value="AIPM_HOMOCIT_SYNTH_1"/>
    <property type="match status" value="1"/>
</dbReference>
<dbReference type="PANTHER" id="PTHR42880:SF1">
    <property type="entry name" value="ISOPROPYLMALATE_HOMOCITRATE_CITRAMALATE SYNTHASE FAMILY PROTEIN"/>
    <property type="match status" value="1"/>
</dbReference>
<dbReference type="Pfam" id="PF00682">
    <property type="entry name" value="HMGL-like"/>
    <property type="match status" value="1"/>
</dbReference>
<dbReference type="SUPFAM" id="SSF51569">
    <property type="entry name" value="Aldolase"/>
    <property type="match status" value="1"/>
</dbReference>
<dbReference type="Pfam" id="PF22617">
    <property type="entry name" value="HCS_D2"/>
    <property type="match status" value="1"/>
</dbReference>